<organism evidence="1 2">
    <name type="scientific">Xylaria curta</name>
    <dbReference type="NCBI Taxonomy" id="42375"/>
    <lineage>
        <taxon>Eukaryota</taxon>
        <taxon>Fungi</taxon>
        <taxon>Dikarya</taxon>
        <taxon>Ascomycota</taxon>
        <taxon>Pezizomycotina</taxon>
        <taxon>Sordariomycetes</taxon>
        <taxon>Xylariomycetidae</taxon>
        <taxon>Xylariales</taxon>
        <taxon>Xylariaceae</taxon>
        <taxon>Xylaria</taxon>
    </lineage>
</organism>
<dbReference type="EMBL" id="JAPDGR010000019">
    <property type="protein sequence ID" value="KAJ2998691.1"/>
    <property type="molecule type" value="Genomic_DNA"/>
</dbReference>
<comment type="caution">
    <text evidence="1">The sequence shown here is derived from an EMBL/GenBank/DDBJ whole genome shotgun (WGS) entry which is preliminary data.</text>
</comment>
<name>A0ACC1PS05_9PEZI</name>
<gene>
    <name evidence="1" type="ORF">NUW58_g236</name>
</gene>
<keyword evidence="2" id="KW-1185">Reference proteome</keyword>
<evidence type="ECO:0000313" key="1">
    <source>
        <dbReference type="EMBL" id="KAJ2998691.1"/>
    </source>
</evidence>
<reference evidence="1" key="1">
    <citation type="submission" date="2022-10" db="EMBL/GenBank/DDBJ databases">
        <title>Genome Sequence of Xylaria curta.</title>
        <authorList>
            <person name="Buettner E."/>
        </authorList>
    </citation>
    <scope>NUCLEOTIDE SEQUENCE</scope>
    <source>
        <strain evidence="1">Babe10</strain>
    </source>
</reference>
<proteinExistence type="predicted"/>
<sequence>MSSIRANGSQPSLSSTSSDDDPASTLASGETNNVAVPNPAGTENPEASAGLLLDAVKDARQIIRLFQCQICHKVLQNPITLPCGYSICRACLPETRPRDNISWPATAIRLHGFDCPFPDCGKEHAAADCASDIMLNKVLAIVKNVVASQASSEHPHYSTHITVRDQWGVAGLPSLEEKEPESRVLDGGRILATYTLAELGKLAYDNEVLYSSLGAGEDEASKIDVEIFLKLKESVKTEMDCQVCYALFLDPITTPCGHTYCRTCVRRILDHSNLCPICRRTISMRAQVDQHVVPSNKRLVSMINGFWADLVALRSQAYRLEQQANHGGFDIPVFVCTMSFPSMPLFLHVFEPRYRLMIRRSMEGDRTFGMVLGRAPSQGEPDFMELGVLLRIVNIEFFPDGRSLLETVGISRFRITRHGFLDGYVVANIEKVDDISVAEEEALEAAEISRANTSSTPETERSESEPVGTESPSTTQPSPTTIPVDDLDSISTRELVNLGVNFVGRMQAKSVHWLAARILTIYGECPENPATFPWWFASVFPVTDAEKYRLLGISSVRERLKISCRWIAEWEARTVSFLTRNLFIITCPGTKQTLSVL</sequence>
<accession>A0ACC1PS05</accession>
<evidence type="ECO:0000313" key="2">
    <source>
        <dbReference type="Proteomes" id="UP001143856"/>
    </source>
</evidence>
<protein>
    <submittedName>
        <fullName evidence="1">Uncharacterized protein</fullName>
    </submittedName>
</protein>
<dbReference type="Proteomes" id="UP001143856">
    <property type="component" value="Unassembled WGS sequence"/>
</dbReference>